<reference evidence="2" key="2">
    <citation type="submission" date="2015-01" db="EMBL/GenBank/DDBJ databases">
        <title>Evolutionary Origins and Diversification of the Mycorrhizal Mutualists.</title>
        <authorList>
            <consortium name="DOE Joint Genome Institute"/>
            <consortium name="Mycorrhizal Genomics Consortium"/>
            <person name="Kohler A."/>
            <person name="Kuo A."/>
            <person name="Nagy L.G."/>
            <person name="Floudas D."/>
            <person name="Copeland A."/>
            <person name="Barry K.W."/>
            <person name="Cichocki N."/>
            <person name="Veneault-Fourrey C."/>
            <person name="LaButti K."/>
            <person name="Lindquist E.A."/>
            <person name="Lipzen A."/>
            <person name="Lundell T."/>
            <person name="Morin E."/>
            <person name="Murat C."/>
            <person name="Riley R."/>
            <person name="Ohm R."/>
            <person name="Sun H."/>
            <person name="Tunlid A."/>
            <person name="Henrissat B."/>
            <person name="Grigoriev I.V."/>
            <person name="Hibbett D.S."/>
            <person name="Martin F."/>
        </authorList>
    </citation>
    <scope>NUCLEOTIDE SEQUENCE [LARGE SCALE GENOMIC DNA]</scope>
    <source>
        <strain evidence="2">UH-Slu-Lm8-n1</strain>
    </source>
</reference>
<organism evidence="1 2">
    <name type="scientific">Suillus luteus UH-Slu-Lm8-n1</name>
    <dbReference type="NCBI Taxonomy" id="930992"/>
    <lineage>
        <taxon>Eukaryota</taxon>
        <taxon>Fungi</taxon>
        <taxon>Dikarya</taxon>
        <taxon>Basidiomycota</taxon>
        <taxon>Agaricomycotina</taxon>
        <taxon>Agaricomycetes</taxon>
        <taxon>Agaricomycetidae</taxon>
        <taxon>Boletales</taxon>
        <taxon>Suillineae</taxon>
        <taxon>Suillaceae</taxon>
        <taxon>Suillus</taxon>
    </lineage>
</organism>
<proteinExistence type="predicted"/>
<keyword evidence="2" id="KW-1185">Reference proteome</keyword>
<accession>A0A0D0AN61</accession>
<evidence type="ECO:0000313" key="1">
    <source>
        <dbReference type="EMBL" id="KIK35692.1"/>
    </source>
</evidence>
<gene>
    <name evidence="1" type="ORF">CY34DRAFT_811951</name>
</gene>
<dbReference type="Proteomes" id="UP000054485">
    <property type="component" value="Unassembled WGS sequence"/>
</dbReference>
<dbReference type="EMBL" id="KN835597">
    <property type="protein sequence ID" value="KIK35692.1"/>
    <property type="molecule type" value="Genomic_DNA"/>
</dbReference>
<evidence type="ECO:0000313" key="2">
    <source>
        <dbReference type="Proteomes" id="UP000054485"/>
    </source>
</evidence>
<sequence>MEPLGSGLPYIETTTEEKFFSLALAMEVNIVMLQSFDFVGRLTMPQVGEQRFVEYEVVSWSIEIFRVIICLELRVI</sequence>
<dbReference type="OrthoDB" id="2700235at2759"/>
<dbReference type="HOGENOM" id="CLU_2656117_0_0_1"/>
<dbReference type="AlphaFoldDB" id="A0A0D0AN61"/>
<dbReference type="InParanoid" id="A0A0D0AN61"/>
<protein>
    <submittedName>
        <fullName evidence="1">Uncharacterized protein</fullName>
    </submittedName>
</protein>
<reference evidence="1 2" key="1">
    <citation type="submission" date="2014-04" db="EMBL/GenBank/DDBJ databases">
        <authorList>
            <consortium name="DOE Joint Genome Institute"/>
            <person name="Kuo A."/>
            <person name="Ruytinx J."/>
            <person name="Rineau F."/>
            <person name="Colpaert J."/>
            <person name="Kohler A."/>
            <person name="Nagy L.G."/>
            <person name="Floudas D."/>
            <person name="Copeland A."/>
            <person name="Barry K.W."/>
            <person name="Cichocki N."/>
            <person name="Veneault-Fourrey C."/>
            <person name="LaButti K."/>
            <person name="Lindquist E.A."/>
            <person name="Lipzen A."/>
            <person name="Lundell T."/>
            <person name="Morin E."/>
            <person name="Murat C."/>
            <person name="Sun H."/>
            <person name="Tunlid A."/>
            <person name="Henrissat B."/>
            <person name="Grigoriev I.V."/>
            <person name="Hibbett D.S."/>
            <person name="Martin F."/>
            <person name="Nordberg H.P."/>
            <person name="Cantor M.N."/>
            <person name="Hua S.X."/>
        </authorList>
    </citation>
    <scope>NUCLEOTIDE SEQUENCE [LARGE SCALE GENOMIC DNA]</scope>
    <source>
        <strain evidence="1 2">UH-Slu-Lm8-n1</strain>
    </source>
</reference>
<name>A0A0D0AN61_9AGAM</name>